<evidence type="ECO:0000313" key="6">
    <source>
        <dbReference type="Proteomes" id="UP001597417"/>
    </source>
</evidence>
<sequence>MPRILALSGSPSATSRTQALVETLAARLRAQGHEVGVSAVRELPPAPLLAGDAAHPDIAAVASAIAGADGLIVASPVYKASYSGLLKSLLDLLPQFALAGKTVLPLATGGSTAHVLAVDYAFRPMLQSMGAGHVVPGYFVLDKLIDIVGGRAVPNPEIEAPLMSIVDGFTNALNRNPSVAAVS</sequence>
<dbReference type="PANTHER" id="PTHR43408">
    <property type="entry name" value="FMN REDUCTASE (NADPH)"/>
    <property type="match status" value="1"/>
</dbReference>
<dbReference type="EMBL" id="JBHUKR010000020">
    <property type="protein sequence ID" value="MFD2420714.1"/>
    <property type="molecule type" value="Genomic_DNA"/>
</dbReference>
<keyword evidence="2" id="KW-0288">FMN</keyword>
<dbReference type="PANTHER" id="PTHR43408:SF1">
    <property type="entry name" value="FMN REDUCTASE (NADPH)"/>
    <property type="match status" value="1"/>
</dbReference>
<dbReference type="Pfam" id="PF03358">
    <property type="entry name" value="FMN_red"/>
    <property type="match status" value="1"/>
</dbReference>
<proteinExistence type="predicted"/>
<comment type="caution">
    <text evidence="5">The sequence shown here is derived from an EMBL/GenBank/DDBJ whole genome shotgun (WGS) entry which is preliminary data.</text>
</comment>
<dbReference type="InterPro" id="IPR029039">
    <property type="entry name" value="Flavoprotein-like_sf"/>
</dbReference>
<protein>
    <submittedName>
        <fullName evidence="5">NADPH-dependent FMN reductase</fullName>
        <ecNumber evidence="5">1.5.1.38</ecNumber>
    </submittedName>
</protein>
<gene>
    <name evidence="5" type="primary">ssuE</name>
    <name evidence="5" type="ORF">ACFSXZ_30735</name>
</gene>
<dbReference type="Gene3D" id="3.40.50.360">
    <property type="match status" value="1"/>
</dbReference>
<keyword evidence="3 5" id="KW-0560">Oxidoreductase</keyword>
<feature type="domain" description="NADPH-dependent FMN reductase-like" evidence="4">
    <location>
        <begin position="2"/>
        <end position="143"/>
    </location>
</feature>
<accession>A0ABW5G0B3</accession>
<evidence type="ECO:0000256" key="3">
    <source>
        <dbReference type="ARBA" id="ARBA00023002"/>
    </source>
</evidence>
<dbReference type="SUPFAM" id="SSF52218">
    <property type="entry name" value="Flavoproteins"/>
    <property type="match status" value="1"/>
</dbReference>
<dbReference type="GO" id="GO:0052873">
    <property type="term" value="F:FMN reductase (NADPH) activity"/>
    <property type="evidence" value="ECO:0007669"/>
    <property type="project" value="UniProtKB-EC"/>
</dbReference>
<reference evidence="6" key="1">
    <citation type="journal article" date="2019" name="Int. J. Syst. Evol. Microbiol.">
        <title>The Global Catalogue of Microorganisms (GCM) 10K type strain sequencing project: providing services to taxonomists for standard genome sequencing and annotation.</title>
        <authorList>
            <consortium name="The Broad Institute Genomics Platform"/>
            <consortium name="The Broad Institute Genome Sequencing Center for Infectious Disease"/>
            <person name="Wu L."/>
            <person name="Ma J."/>
        </authorList>
    </citation>
    <scope>NUCLEOTIDE SEQUENCE [LARGE SCALE GENOMIC DNA]</scope>
    <source>
        <strain evidence="6">CGMCC 4.7645</strain>
    </source>
</reference>
<evidence type="ECO:0000259" key="4">
    <source>
        <dbReference type="Pfam" id="PF03358"/>
    </source>
</evidence>
<dbReference type="InterPro" id="IPR051814">
    <property type="entry name" value="NAD(P)H-dep_FMN_reductase"/>
</dbReference>
<dbReference type="EC" id="1.5.1.38" evidence="5"/>
<dbReference type="InterPro" id="IPR005025">
    <property type="entry name" value="FMN_Rdtase-like_dom"/>
</dbReference>
<dbReference type="Proteomes" id="UP001597417">
    <property type="component" value="Unassembled WGS sequence"/>
</dbReference>
<dbReference type="RefSeq" id="WP_378268908.1">
    <property type="nucleotide sequence ID" value="NZ_JBHUKR010000020.1"/>
</dbReference>
<organism evidence="5 6">
    <name type="scientific">Amycolatopsis pigmentata</name>
    <dbReference type="NCBI Taxonomy" id="450801"/>
    <lineage>
        <taxon>Bacteria</taxon>
        <taxon>Bacillati</taxon>
        <taxon>Actinomycetota</taxon>
        <taxon>Actinomycetes</taxon>
        <taxon>Pseudonocardiales</taxon>
        <taxon>Pseudonocardiaceae</taxon>
        <taxon>Amycolatopsis</taxon>
    </lineage>
</organism>
<keyword evidence="1" id="KW-0285">Flavoprotein</keyword>
<dbReference type="NCBIfam" id="TIGR03567">
    <property type="entry name" value="FMN_reduc_SsuE"/>
    <property type="match status" value="1"/>
</dbReference>
<evidence type="ECO:0000256" key="2">
    <source>
        <dbReference type="ARBA" id="ARBA00022643"/>
    </source>
</evidence>
<evidence type="ECO:0000313" key="5">
    <source>
        <dbReference type="EMBL" id="MFD2420714.1"/>
    </source>
</evidence>
<name>A0ABW5G0B3_9PSEU</name>
<evidence type="ECO:0000256" key="1">
    <source>
        <dbReference type="ARBA" id="ARBA00022630"/>
    </source>
</evidence>
<dbReference type="InterPro" id="IPR020048">
    <property type="entry name" value="NADPH-dep_FMN_reduc_SsuE"/>
</dbReference>
<keyword evidence="6" id="KW-1185">Reference proteome</keyword>